<feature type="domain" description="CS" evidence="4">
    <location>
        <begin position="145"/>
        <end position="231"/>
    </location>
</feature>
<dbReference type="PANTHER" id="PTHR45862">
    <property type="entry name" value="PROTEIN SGT1 HOMOLOG"/>
    <property type="match status" value="1"/>
</dbReference>
<dbReference type="AlphaFoldDB" id="A0AAV2IGW9"/>
<dbReference type="InterPro" id="IPR008978">
    <property type="entry name" value="HSP20-like_chaperone"/>
</dbReference>
<feature type="domain" description="SGS" evidence="3">
    <location>
        <begin position="254"/>
        <end position="345"/>
    </location>
</feature>
<keyword evidence="2" id="KW-0802">TPR repeat</keyword>
<dbReference type="Pfam" id="PF05002">
    <property type="entry name" value="SGS"/>
    <property type="match status" value="1"/>
</dbReference>
<dbReference type="SUPFAM" id="SSF48452">
    <property type="entry name" value="TPR-like"/>
    <property type="match status" value="1"/>
</dbReference>
<sequence>MASELCIQANEHYVNEQYTKAIELYTDALKVDDKRDDILCHRAQSYWQLGMFSEAIEDCDKALELNENNLKAFLKKGSALFQLNEFEKALAVFKEGHKRFETDDNFTQWIQKCEEKLPKASSVEENSTSNFRSTQPAQIPVPSGPPKVKYDWYQTHTHVVVTLLVKNVKKENLTVDSEKRKLKVDIVEPSVSLDLTLAHLVDPVQTAVKIFSTKIEIKLKKGEGIQWSKLEGSIEEEEKVCPLAAAPIQEEPPRYPSSSHHTRDWDKIAKEVTEEEKDEKLEGDAALNQFFQKIYADASDETKKAMMKSFSESGGTVLSTNWDEVGAKKVEVKPPDGMEFKKWES</sequence>
<dbReference type="Gene3D" id="1.25.40.10">
    <property type="entry name" value="Tetratricopeptide repeat domain"/>
    <property type="match status" value="1"/>
</dbReference>
<dbReference type="InterPro" id="IPR019734">
    <property type="entry name" value="TPR_rpt"/>
</dbReference>
<dbReference type="Proteomes" id="UP001497497">
    <property type="component" value="Unassembled WGS sequence"/>
</dbReference>
<comment type="similarity">
    <text evidence="1">Belongs to the SGT1 family.</text>
</comment>
<proteinExistence type="inferred from homology"/>
<dbReference type="Pfam" id="PF00515">
    <property type="entry name" value="TPR_1"/>
    <property type="match status" value="1"/>
</dbReference>
<dbReference type="FunFam" id="2.60.40.790:FF:000012">
    <property type="entry name" value="SGT1 homolog, MIS12 kinetochore complex assembly cochaperone"/>
    <property type="match status" value="1"/>
</dbReference>
<gene>
    <name evidence="5" type="ORF">GSLYS_00017691001</name>
</gene>
<dbReference type="SMART" id="SM00028">
    <property type="entry name" value="TPR"/>
    <property type="match status" value="3"/>
</dbReference>
<evidence type="ECO:0000259" key="4">
    <source>
        <dbReference type="PROSITE" id="PS51203"/>
    </source>
</evidence>
<dbReference type="PROSITE" id="PS51203">
    <property type="entry name" value="CS"/>
    <property type="match status" value="1"/>
</dbReference>
<dbReference type="Pfam" id="PF04969">
    <property type="entry name" value="CS"/>
    <property type="match status" value="1"/>
</dbReference>
<accession>A0AAV2IGW9</accession>
<dbReference type="EMBL" id="CAXITT010000602">
    <property type="protein sequence ID" value="CAL1544178.1"/>
    <property type="molecule type" value="Genomic_DNA"/>
</dbReference>
<dbReference type="InterPro" id="IPR007052">
    <property type="entry name" value="CS_dom"/>
</dbReference>
<dbReference type="InterPro" id="IPR011990">
    <property type="entry name" value="TPR-like_helical_dom_sf"/>
</dbReference>
<evidence type="ECO:0000259" key="3">
    <source>
        <dbReference type="PROSITE" id="PS51048"/>
    </source>
</evidence>
<protein>
    <submittedName>
        <fullName evidence="5">Uncharacterized protein</fullName>
    </submittedName>
</protein>
<evidence type="ECO:0000256" key="2">
    <source>
        <dbReference type="PROSITE-ProRule" id="PRU00339"/>
    </source>
</evidence>
<dbReference type="PROSITE" id="PS50005">
    <property type="entry name" value="TPR"/>
    <property type="match status" value="1"/>
</dbReference>
<dbReference type="InterPro" id="IPR007699">
    <property type="entry name" value="SGS_dom"/>
</dbReference>
<dbReference type="Gene3D" id="2.60.40.790">
    <property type="match status" value="1"/>
</dbReference>
<evidence type="ECO:0000313" key="6">
    <source>
        <dbReference type="Proteomes" id="UP001497497"/>
    </source>
</evidence>
<dbReference type="SUPFAM" id="SSF49764">
    <property type="entry name" value="HSP20-like chaperones"/>
    <property type="match status" value="1"/>
</dbReference>
<dbReference type="GO" id="GO:0005737">
    <property type="term" value="C:cytoplasm"/>
    <property type="evidence" value="ECO:0007669"/>
    <property type="project" value="UniProtKB-ARBA"/>
</dbReference>
<evidence type="ECO:0000313" key="5">
    <source>
        <dbReference type="EMBL" id="CAL1544178.1"/>
    </source>
</evidence>
<organism evidence="5 6">
    <name type="scientific">Lymnaea stagnalis</name>
    <name type="common">Great pond snail</name>
    <name type="synonym">Helix stagnalis</name>
    <dbReference type="NCBI Taxonomy" id="6523"/>
    <lineage>
        <taxon>Eukaryota</taxon>
        <taxon>Metazoa</taxon>
        <taxon>Spiralia</taxon>
        <taxon>Lophotrochozoa</taxon>
        <taxon>Mollusca</taxon>
        <taxon>Gastropoda</taxon>
        <taxon>Heterobranchia</taxon>
        <taxon>Euthyneura</taxon>
        <taxon>Panpulmonata</taxon>
        <taxon>Hygrophila</taxon>
        <taxon>Lymnaeoidea</taxon>
        <taxon>Lymnaeidae</taxon>
        <taxon>Lymnaea</taxon>
    </lineage>
</organism>
<dbReference type="GO" id="GO:0051087">
    <property type="term" value="F:protein-folding chaperone binding"/>
    <property type="evidence" value="ECO:0007669"/>
    <property type="project" value="InterPro"/>
</dbReference>
<keyword evidence="6" id="KW-1185">Reference proteome</keyword>
<comment type="caution">
    <text evidence="5">The sequence shown here is derived from an EMBL/GenBank/DDBJ whole genome shotgun (WGS) entry which is preliminary data.</text>
</comment>
<dbReference type="PROSITE" id="PS51048">
    <property type="entry name" value="SGS"/>
    <property type="match status" value="1"/>
</dbReference>
<evidence type="ECO:0000256" key="1">
    <source>
        <dbReference type="ARBA" id="ARBA00008509"/>
    </source>
</evidence>
<reference evidence="5 6" key="1">
    <citation type="submission" date="2024-04" db="EMBL/GenBank/DDBJ databases">
        <authorList>
            <consortium name="Genoscope - CEA"/>
            <person name="William W."/>
        </authorList>
    </citation>
    <scope>NUCLEOTIDE SEQUENCE [LARGE SCALE GENOMIC DNA]</scope>
</reference>
<name>A0AAV2IGW9_LYMST</name>
<dbReference type="InterPro" id="IPR044563">
    <property type="entry name" value="Sgt1-like"/>
</dbReference>
<feature type="repeat" description="TPR" evidence="2">
    <location>
        <begin position="36"/>
        <end position="69"/>
    </location>
</feature>